<evidence type="ECO:0000256" key="3">
    <source>
        <dbReference type="ARBA" id="ARBA00022692"/>
    </source>
</evidence>
<evidence type="ECO:0000256" key="2">
    <source>
        <dbReference type="ARBA" id="ARBA00022448"/>
    </source>
</evidence>
<dbReference type="PROSITE" id="PS50929">
    <property type="entry name" value="ABC_TM1F"/>
    <property type="match status" value="1"/>
</dbReference>
<evidence type="ECO:0000256" key="6">
    <source>
        <dbReference type="ARBA" id="ARBA00022989"/>
    </source>
</evidence>
<keyword evidence="5" id="KW-0067">ATP-binding</keyword>
<dbReference type="PROSITE" id="PS50893">
    <property type="entry name" value="ABC_TRANSPORTER_2"/>
    <property type="match status" value="1"/>
</dbReference>
<dbReference type="RefSeq" id="WP_264138061.1">
    <property type="nucleotide sequence ID" value="NZ_JAOYOD010000001.1"/>
</dbReference>
<dbReference type="InterPro" id="IPR036640">
    <property type="entry name" value="ABC1_TM_sf"/>
</dbReference>
<dbReference type="InterPro" id="IPR015856">
    <property type="entry name" value="ABC_transpr_CbiO/EcfA_su"/>
</dbReference>
<evidence type="ECO:0000313" key="12">
    <source>
        <dbReference type="Proteomes" id="UP001300692"/>
    </source>
</evidence>
<protein>
    <submittedName>
        <fullName evidence="11">Cyclic peptide export ABC transporter</fullName>
    </submittedName>
</protein>
<sequence>MKVILLLVKSSKSLFLIAAIASILTGLSSTMVIKSIHEAVKDDTLDVQSFVIAFLSYWLLYGFLSLVASYTVARLTEKIIQQLRMNLSSKILSSTFESIEHHQSKLLPILTEDIKTIAYSMDRLPGVTTGLATVIGILAYMIWYSPILSGATLILFVLVYLFTRFSLPFVRKYAYTSRDYLNDLFIKFEGLVFGIKELTLNRDFSESYLNDQIEPVSTLQNKYYLKENVVSAITNRSTDMILLLGMGILIFLINHYQFVSLPFFGDYITLVLFTLAPLSTAAGFLSSIKRIEASLEHIENVGITIDEVKSESLEINSENWESNSPVISLNAVERSYYHSEEDAPFTLGPINLNINKGDLIFLVGGNGSGKTTLAKMILGLYNPQNGSISYKGNKVESKHLSYYRSRFSAVFTDSYVFDQLLHIKEQQLQQKSEELIDMLELSKKVRIENGKFSSKRLSDGQKKRLSLIVSILEDKEVYLFDEWAANQDPHFKEVFYYKILNYLKENGKTVIVITHDDRYFDVADRIIKLVNGKIAQYAQ</sequence>
<dbReference type="Pfam" id="PF00005">
    <property type="entry name" value="ABC_tran"/>
    <property type="match status" value="1"/>
</dbReference>
<dbReference type="InterPro" id="IPR011527">
    <property type="entry name" value="ABC1_TM_dom"/>
</dbReference>
<keyword evidence="4" id="KW-0547">Nucleotide-binding</keyword>
<dbReference type="Pfam" id="PF00664">
    <property type="entry name" value="ABC_membrane"/>
    <property type="match status" value="1"/>
</dbReference>
<dbReference type="SMART" id="SM00382">
    <property type="entry name" value="AAA"/>
    <property type="match status" value="1"/>
</dbReference>
<evidence type="ECO:0000256" key="8">
    <source>
        <dbReference type="SAM" id="Phobius"/>
    </source>
</evidence>
<dbReference type="InterPro" id="IPR039421">
    <property type="entry name" value="Type_1_exporter"/>
</dbReference>
<dbReference type="InterPro" id="IPR005898">
    <property type="entry name" value="Cyc_pep_transpt_SyrD/YojI"/>
</dbReference>
<feature type="transmembrane region" description="Helical" evidence="8">
    <location>
        <begin position="150"/>
        <end position="170"/>
    </location>
</feature>
<evidence type="ECO:0000256" key="7">
    <source>
        <dbReference type="ARBA" id="ARBA00023136"/>
    </source>
</evidence>
<organism evidence="11 12">
    <name type="scientific">Reichenbachiella ulvae</name>
    <dbReference type="NCBI Taxonomy" id="2980104"/>
    <lineage>
        <taxon>Bacteria</taxon>
        <taxon>Pseudomonadati</taxon>
        <taxon>Bacteroidota</taxon>
        <taxon>Cytophagia</taxon>
        <taxon>Cytophagales</taxon>
        <taxon>Reichenbachiellaceae</taxon>
        <taxon>Reichenbachiella</taxon>
    </lineage>
</organism>
<feature type="transmembrane region" description="Helical" evidence="8">
    <location>
        <begin position="240"/>
        <end position="258"/>
    </location>
</feature>
<dbReference type="InterPro" id="IPR003593">
    <property type="entry name" value="AAA+_ATPase"/>
</dbReference>
<evidence type="ECO:0000256" key="1">
    <source>
        <dbReference type="ARBA" id="ARBA00004651"/>
    </source>
</evidence>
<dbReference type="Gene3D" id="1.20.1560.10">
    <property type="entry name" value="ABC transporter type 1, transmembrane domain"/>
    <property type="match status" value="1"/>
</dbReference>
<evidence type="ECO:0000256" key="4">
    <source>
        <dbReference type="ARBA" id="ARBA00022741"/>
    </source>
</evidence>
<dbReference type="SUPFAM" id="SSF90123">
    <property type="entry name" value="ABC transporter transmembrane region"/>
    <property type="match status" value="1"/>
</dbReference>
<keyword evidence="6 8" id="KW-1133">Transmembrane helix</keyword>
<keyword evidence="12" id="KW-1185">Reference proteome</keyword>
<evidence type="ECO:0000313" key="11">
    <source>
        <dbReference type="EMBL" id="MCV9387236.1"/>
    </source>
</evidence>
<keyword evidence="3 8" id="KW-0812">Transmembrane</keyword>
<feature type="transmembrane region" description="Helical" evidence="8">
    <location>
        <begin position="124"/>
        <end position="144"/>
    </location>
</feature>
<accession>A0ABT3CU65</accession>
<dbReference type="Gene3D" id="3.40.50.300">
    <property type="entry name" value="P-loop containing nucleotide triphosphate hydrolases"/>
    <property type="match status" value="1"/>
</dbReference>
<proteinExistence type="predicted"/>
<evidence type="ECO:0000256" key="5">
    <source>
        <dbReference type="ARBA" id="ARBA00022840"/>
    </source>
</evidence>
<feature type="domain" description="ABC transporter" evidence="9">
    <location>
        <begin position="327"/>
        <end position="539"/>
    </location>
</feature>
<gene>
    <name evidence="11" type="ORF">N7U62_11210</name>
</gene>
<dbReference type="PANTHER" id="PTHR24221">
    <property type="entry name" value="ATP-BINDING CASSETTE SUB-FAMILY B"/>
    <property type="match status" value="1"/>
</dbReference>
<dbReference type="InterPro" id="IPR003439">
    <property type="entry name" value="ABC_transporter-like_ATP-bd"/>
</dbReference>
<keyword evidence="7 8" id="KW-0472">Membrane</keyword>
<keyword evidence="2" id="KW-0813">Transport</keyword>
<reference evidence="11 12" key="1">
    <citation type="submission" date="2022-10" db="EMBL/GenBank/DDBJ databases">
        <title>Comparative genomics and taxonomic characterization of three novel marine species of genus Reichenbachiella exhibiting antioxidant and polysaccharide degradation activities.</title>
        <authorList>
            <person name="Muhammad N."/>
            <person name="Lee Y.-J."/>
            <person name="Ko J."/>
            <person name="Kim S.-G."/>
        </authorList>
    </citation>
    <scope>NUCLEOTIDE SEQUENCE [LARGE SCALE GENOMIC DNA]</scope>
    <source>
        <strain evidence="11 12">ABR2-5</strain>
    </source>
</reference>
<feature type="domain" description="ABC transmembrane type-1" evidence="10">
    <location>
        <begin position="14"/>
        <end position="290"/>
    </location>
</feature>
<evidence type="ECO:0000259" key="9">
    <source>
        <dbReference type="PROSITE" id="PS50893"/>
    </source>
</evidence>
<comment type="subcellular location">
    <subcellularLocation>
        <location evidence="1">Cell membrane</location>
        <topology evidence="1">Multi-pass membrane protein</topology>
    </subcellularLocation>
</comment>
<feature type="transmembrane region" description="Helical" evidence="8">
    <location>
        <begin position="54"/>
        <end position="75"/>
    </location>
</feature>
<dbReference type="NCBIfam" id="TIGR01194">
    <property type="entry name" value="cyc_pep_trnsptr"/>
    <property type="match status" value="1"/>
</dbReference>
<dbReference type="PANTHER" id="PTHR24221:SF654">
    <property type="entry name" value="ATP-BINDING CASSETTE SUB-FAMILY B MEMBER 6"/>
    <property type="match status" value="1"/>
</dbReference>
<name>A0ABT3CU65_9BACT</name>
<feature type="transmembrane region" description="Helical" evidence="8">
    <location>
        <begin position="264"/>
        <end position="285"/>
    </location>
</feature>
<dbReference type="SUPFAM" id="SSF52540">
    <property type="entry name" value="P-loop containing nucleoside triphosphate hydrolases"/>
    <property type="match status" value="1"/>
</dbReference>
<dbReference type="CDD" id="cd03225">
    <property type="entry name" value="ABC_cobalt_CbiO_domain1"/>
    <property type="match status" value="1"/>
</dbReference>
<evidence type="ECO:0000259" key="10">
    <source>
        <dbReference type="PROSITE" id="PS50929"/>
    </source>
</evidence>
<dbReference type="EMBL" id="JAOYOD010000001">
    <property type="protein sequence ID" value="MCV9387236.1"/>
    <property type="molecule type" value="Genomic_DNA"/>
</dbReference>
<dbReference type="Proteomes" id="UP001300692">
    <property type="component" value="Unassembled WGS sequence"/>
</dbReference>
<dbReference type="InterPro" id="IPR027417">
    <property type="entry name" value="P-loop_NTPase"/>
</dbReference>
<comment type="caution">
    <text evidence="11">The sequence shown here is derived from an EMBL/GenBank/DDBJ whole genome shotgun (WGS) entry which is preliminary data.</text>
</comment>